<evidence type="ECO:0000256" key="4">
    <source>
        <dbReference type="ARBA" id="ARBA00023004"/>
    </source>
</evidence>
<dbReference type="AlphaFoldDB" id="A0AAJ6BED9"/>
<dbReference type="PANTHER" id="PTHR36438:SF1">
    <property type="entry name" value="IRON-SULFUR CLUSTER REPAIR PROTEIN YTFE"/>
    <property type="match status" value="1"/>
</dbReference>
<name>A0AAJ6BED9_9BACT</name>
<dbReference type="EMBL" id="CP119311">
    <property type="protein sequence ID" value="WEK33918.1"/>
    <property type="molecule type" value="Genomic_DNA"/>
</dbReference>
<dbReference type="InterPro" id="IPR019903">
    <property type="entry name" value="RIC_family"/>
</dbReference>
<protein>
    <submittedName>
        <fullName evidence="7">Iron-sulfur cluster repair di-iron protein</fullName>
    </submittedName>
</protein>
<dbReference type="Proteomes" id="UP001220610">
    <property type="component" value="Chromosome"/>
</dbReference>
<dbReference type="NCBIfam" id="TIGR03652">
    <property type="entry name" value="FeS_repair_RIC"/>
    <property type="match status" value="1"/>
</dbReference>
<evidence type="ECO:0000313" key="7">
    <source>
        <dbReference type="EMBL" id="WEK33918.1"/>
    </source>
</evidence>
<proteinExistence type="predicted"/>
<dbReference type="Pfam" id="PF01814">
    <property type="entry name" value="Hemerythrin"/>
    <property type="match status" value="1"/>
</dbReference>
<evidence type="ECO:0000256" key="3">
    <source>
        <dbReference type="ARBA" id="ARBA00022723"/>
    </source>
</evidence>
<evidence type="ECO:0000256" key="1">
    <source>
        <dbReference type="ARBA" id="ARBA00004496"/>
    </source>
</evidence>
<keyword evidence="3" id="KW-0479">Metal-binding</keyword>
<evidence type="ECO:0000259" key="6">
    <source>
        <dbReference type="Pfam" id="PF10006"/>
    </source>
</evidence>
<dbReference type="InterPro" id="IPR012312">
    <property type="entry name" value="Hemerythrin-like"/>
</dbReference>
<evidence type="ECO:0000256" key="2">
    <source>
        <dbReference type="ARBA" id="ARBA00022490"/>
    </source>
</evidence>
<keyword evidence="2" id="KW-0963">Cytoplasm</keyword>
<organism evidence="7 8">
    <name type="scientific">Candidatus Pseudobacter hemicellulosilyticus</name>
    <dbReference type="NCBI Taxonomy" id="3121375"/>
    <lineage>
        <taxon>Bacteria</taxon>
        <taxon>Pseudomonadati</taxon>
        <taxon>Bacteroidota</taxon>
        <taxon>Chitinophagia</taxon>
        <taxon>Chitinophagales</taxon>
        <taxon>Chitinophagaceae</taxon>
        <taxon>Pseudobacter</taxon>
    </lineage>
</organism>
<dbReference type="PANTHER" id="PTHR36438">
    <property type="entry name" value="IRON-SULFUR CLUSTER REPAIR PROTEIN YTFE"/>
    <property type="match status" value="1"/>
</dbReference>
<comment type="subcellular location">
    <subcellularLocation>
        <location evidence="1">Cytoplasm</location>
    </subcellularLocation>
</comment>
<feature type="domain" description="DUF2249" evidence="6">
    <location>
        <begin position="341"/>
        <end position="406"/>
    </location>
</feature>
<dbReference type="Gene3D" id="1.20.120.520">
    <property type="entry name" value="nmb1532 protein domain like"/>
    <property type="match status" value="1"/>
</dbReference>
<evidence type="ECO:0000313" key="8">
    <source>
        <dbReference type="Proteomes" id="UP001220610"/>
    </source>
</evidence>
<dbReference type="GO" id="GO:0005737">
    <property type="term" value="C:cytoplasm"/>
    <property type="evidence" value="ECO:0007669"/>
    <property type="project" value="UniProtKB-SubCell"/>
</dbReference>
<feature type="domain" description="Hemerythrin-like" evidence="5">
    <location>
        <begin position="161"/>
        <end position="308"/>
    </location>
</feature>
<dbReference type="Pfam" id="PF04405">
    <property type="entry name" value="ScdA_N"/>
    <property type="match status" value="1"/>
</dbReference>
<reference evidence="7" key="1">
    <citation type="submission" date="2023-03" db="EMBL/GenBank/DDBJ databases">
        <title>Andean soil-derived lignocellulolytic bacterial consortium as a source of novel taxa and putative plastic-active enzymes.</title>
        <authorList>
            <person name="Diaz-Garcia L."/>
            <person name="Chuvochina M."/>
            <person name="Feuerriegel G."/>
            <person name="Bunk B."/>
            <person name="Sproer C."/>
            <person name="Streit W.R."/>
            <person name="Rodriguez L.M."/>
            <person name="Overmann J."/>
            <person name="Jimenez D.J."/>
        </authorList>
    </citation>
    <scope>NUCLEOTIDE SEQUENCE</scope>
    <source>
        <strain evidence="7">MAG 7</strain>
    </source>
</reference>
<dbReference type="InterPro" id="IPR018720">
    <property type="entry name" value="DUF2249"/>
</dbReference>
<feature type="domain" description="DUF2249" evidence="6">
    <location>
        <begin position="10"/>
        <end position="78"/>
    </location>
</feature>
<dbReference type="GO" id="GO:0046872">
    <property type="term" value="F:metal ion binding"/>
    <property type="evidence" value="ECO:0007669"/>
    <property type="project" value="UniProtKB-KW"/>
</dbReference>
<evidence type="ECO:0000259" key="5">
    <source>
        <dbReference type="Pfam" id="PF01814"/>
    </source>
</evidence>
<dbReference type="Pfam" id="PF10006">
    <property type="entry name" value="DUF2249"/>
    <property type="match status" value="2"/>
</dbReference>
<accession>A0AAJ6BED9</accession>
<gene>
    <name evidence="7" type="primary">ric</name>
    <name evidence="7" type="ORF">P0Y53_15625</name>
</gene>
<keyword evidence="4" id="KW-0408">Iron</keyword>
<sequence length="410" mass="46811">METVIAPDILNVTLLEPKLKHPTIFARFDQLPDSATLIIHNDHDPKPLYYQLLGERGNIFAWEYLEQGPEWWKVAITKNLHAASTETLGQLAAKDLRKAQVFKKYGLDFCCGGKKTVREACAEKGLDATRIEQELKNTSVTLPGTELRYMDWSLDFLADFIINTHHAYVRTNLPDVRFYARKVAAVHGGRHPELGTIRQLVEEIAEELTAHLEKEEQQLFPRVKQLAAAVKANKCIMDAGLQAAINDMETEHETVGGKLEVIRKLTDDYQLPPDACASYNLLYRLLAEFTDDLHIHIHLENNILFPKALDLEKELLEKKQQAAVSDDWDQVQARFADSLVTIDVRPLEMPKPMLAILEALEKLPAEKALFVYHKKVPVFLLPELKDRQYSYRIKELGEGQVHMLIFKESV</sequence>